<protein>
    <submittedName>
        <fullName evidence="1">Uncharacterized protein</fullName>
    </submittedName>
</protein>
<organism evidence="1 2">
    <name type="scientific">Komarekiella delphini-convector SJRDD-AB1</name>
    <dbReference type="NCBI Taxonomy" id="2593771"/>
    <lineage>
        <taxon>Bacteria</taxon>
        <taxon>Bacillati</taxon>
        <taxon>Cyanobacteriota</taxon>
        <taxon>Cyanophyceae</taxon>
        <taxon>Nostocales</taxon>
        <taxon>Nostocaceae</taxon>
        <taxon>Komarekiella</taxon>
        <taxon>Komarekiella delphini-convector</taxon>
    </lineage>
</organism>
<dbReference type="AlphaFoldDB" id="A0AA40SWL8"/>
<proteinExistence type="predicted"/>
<keyword evidence="2" id="KW-1185">Reference proteome</keyword>
<name>A0AA40SWL8_9NOST</name>
<gene>
    <name evidence="1" type="ORF">FNW02_12080</name>
</gene>
<dbReference type="Proteomes" id="UP001165986">
    <property type="component" value="Unassembled WGS sequence"/>
</dbReference>
<sequence>MTREHMALSNTVFPHERLAGNAYVRGSTNSSDFPTKNAFDNTYGGNSNVFVTKIIKTPYDQDSGVSRSGAIASIKSQL</sequence>
<dbReference type="EMBL" id="VJXY01000011">
    <property type="protein sequence ID" value="MBD6616551.1"/>
    <property type="molecule type" value="Genomic_DNA"/>
</dbReference>
<accession>A0AA40SWL8</accession>
<comment type="caution">
    <text evidence="1">The sequence shown here is derived from an EMBL/GenBank/DDBJ whole genome shotgun (WGS) entry which is preliminary data.</text>
</comment>
<reference evidence="1" key="1">
    <citation type="submission" date="2019-07" db="EMBL/GenBank/DDBJ databases">
        <title>Toxilogical consequences of a new and cryptic species of cyanobacteria (Komarekiella delphini-convector) recovered from the epidermis of a bottlenose dolphin and 1500 ft. in the air.</title>
        <authorList>
            <person name="Brown A.O."/>
            <person name="Dvorak P."/>
            <person name="Villanueva C.D."/>
            <person name="Foss A.J."/>
            <person name="Garvey A.D."/>
            <person name="Gibson Q.A."/>
            <person name="Johansen J.R."/>
            <person name="Casamatta D.A."/>
        </authorList>
    </citation>
    <scope>NUCLEOTIDE SEQUENCE</scope>
    <source>
        <strain evidence="1">SJRDD-AB1</strain>
    </source>
</reference>
<evidence type="ECO:0000313" key="2">
    <source>
        <dbReference type="Proteomes" id="UP001165986"/>
    </source>
</evidence>
<evidence type="ECO:0000313" key="1">
    <source>
        <dbReference type="EMBL" id="MBD6616551.1"/>
    </source>
</evidence>